<dbReference type="InterPro" id="IPR004323">
    <property type="entry name" value="Ion_tolerance_CutA"/>
</dbReference>
<dbReference type="Pfam" id="PF03091">
    <property type="entry name" value="CutA1"/>
    <property type="match status" value="1"/>
</dbReference>
<gene>
    <name evidence="2" type="ORF">SAMN05428964_101304</name>
</gene>
<dbReference type="InterPro" id="IPR015867">
    <property type="entry name" value="N-reg_PII/ATP_PRibTrfase_C"/>
</dbReference>
<dbReference type="GO" id="GO:0005507">
    <property type="term" value="F:copper ion binding"/>
    <property type="evidence" value="ECO:0007669"/>
    <property type="project" value="TreeGrafter"/>
</dbReference>
<dbReference type="AlphaFoldDB" id="A0A285R9U6"/>
<comment type="similarity">
    <text evidence="1">Belongs to the CutA family.</text>
</comment>
<name>A0A285R9U6_9PROT</name>
<dbReference type="PANTHER" id="PTHR23419">
    <property type="entry name" value="DIVALENT CATION TOLERANCE CUTA-RELATED"/>
    <property type="match status" value="1"/>
</dbReference>
<reference evidence="2 3" key="1">
    <citation type="submission" date="2017-08" db="EMBL/GenBank/DDBJ databases">
        <authorList>
            <person name="de Groot N.N."/>
        </authorList>
    </citation>
    <scope>NUCLEOTIDE SEQUENCE [LARGE SCALE GENOMIC DNA]</scope>
    <source>
        <strain evidence="2 3">USBA 78</strain>
    </source>
</reference>
<dbReference type="PANTHER" id="PTHR23419:SF8">
    <property type="entry name" value="FI09726P"/>
    <property type="match status" value="1"/>
</dbReference>
<dbReference type="Gene3D" id="3.30.70.120">
    <property type="match status" value="1"/>
</dbReference>
<organism evidence="2 3">
    <name type="scientific">Thalassospira xiamenensis</name>
    <dbReference type="NCBI Taxonomy" id="220697"/>
    <lineage>
        <taxon>Bacteria</taxon>
        <taxon>Pseudomonadati</taxon>
        <taxon>Pseudomonadota</taxon>
        <taxon>Alphaproteobacteria</taxon>
        <taxon>Rhodospirillales</taxon>
        <taxon>Thalassospiraceae</taxon>
        <taxon>Thalassospira</taxon>
    </lineage>
</organism>
<dbReference type="Proteomes" id="UP000219068">
    <property type="component" value="Unassembled WGS sequence"/>
</dbReference>
<dbReference type="InterPro" id="IPR011322">
    <property type="entry name" value="N-reg_PII-like_a/b"/>
</dbReference>
<accession>A0A285R9U6</accession>
<dbReference type="EMBL" id="OBMM01000001">
    <property type="protein sequence ID" value="SOB90886.1"/>
    <property type="molecule type" value="Genomic_DNA"/>
</dbReference>
<evidence type="ECO:0000313" key="3">
    <source>
        <dbReference type="Proteomes" id="UP000219068"/>
    </source>
</evidence>
<dbReference type="GO" id="GO:0010038">
    <property type="term" value="P:response to metal ion"/>
    <property type="evidence" value="ECO:0007669"/>
    <property type="project" value="InterPro"/>
</dbReference>
<sequence length="119" mass="13448">MMTNDPFEQSDMVFLYVTVPDMEVARVIAGGAVRERFAACANILPQMVAVYEWDDDIEEENEMIVILKTRSSVAKDLAGWIADHHPYEVPCILEIPLGRGNAPYVNWLRNQVNKAKAPK</sequence>
<dbReference type="SUPFAM" id="SSF54913">
    <property type="entry name" value="GlnB-like"/>
    <property type="match status" value="1"/>
</dbReference>
<dbReference type="RefSeq" id="WP_231858137.1">
    <property type="nucleotide sequence ID" value="NZ_JALLPZ010000001.1"/>
</dbReference>
<evidence type="ECO:0000256" key="1">
    <source>
        <dbReference type="ARBA" id="ARBA00010169"/>
    </source>
</evidence>
<proteinExistence type="inferred from homology"/>
<protein>
    <submittedName>
        <fullName evidence="2">Divalent cation tolerance protein</fullName>
    </submittedName>
</protein>
<evidence type="ECO:0000313" key="2">
    <source>
        <dbReference type="EMBL" id="SOB90886.1"/>
    </source>
</evidence>